<evidence type="ECO:0000313" key="8">
    <source>
        <dbReference type="Proteomes" id="UP000013097"/>
    </source>
</evidence>
<dbReference type="AlphaFoldDB" id="N9WDX7"/>
<sequence>MNISNVLVQLTGDDILSVINDFVKIDGLDLSSVIIDNGIHIKGSFKKVIKINFEGTISDMNVIDEKVHCRFSSFKVYKLGLFRVFRSLGVKIALKFIGDLGFEGTKDKLIIDVDKVLEDVKIIKLKVKDFYIKGDRVFAEVKDINLNLKGNTLEDKSKEKETLSDTINKEESKEGSKETAEEVVAEVVEEEVSEEETEELEALLIEEKKEDFYNKGRDFTKEKLDEKLPPKAKPFSEYLLVVPDLIALIIRLLKDERVPMKTKLTVSGSIAYIAFPNDLIPSKIPFIGTIDDIAVLFFALNRIAKDVPLKVLVENWSGKNELLIVLKEGLDYVINFTGAKNLEKIFSVIEELQTL</sequence>
<evidence type="ECO:0000313" key="7">
    <source>
        <dbReference type="EMBL" id="ENZ01231.1"/>
    </source>
</evidence>
<name>N9WDX7_9CLOT</name>
<keyword evidence="8" id="KW-1185">Reference proteome</keyword>
<keyword evidence="3" id="KW-1133">Transmembrane helix</keyword>
<organism evidence="7 8">
    <name type="scientific">Clostridium thermobutyricum</name>
    <dbReference type="NCBI Taxonomy" id="29372"/>
    <lineage>
        <taxon>Bacteria</taxon>
        <taxon>Bacillati</taxon>
        <taxon>Bacillota</taxon>
        <taxon>Clostridia</taxon>
        <taxon>Eubacteriales</taxon>
        <taxon>Clostridiaceae</taxon>
        <taxon>Clostridium</taxon>
    </lineage>
</organism>
<dbReference type="PATRIC" id="fig|999411.4.peg.1904"/>
<dbReference type="EMBL" id="AGYT01000009">
    <property type="protein sequence ID" value="ENZ01231.1"/>
    <property type="molecule type" value="Genomic_DNA"/>
</dbReference>
<evidence type="ECO:0000256" key="5">
    <source>
        <dbReference type="SAM" id="MobiDB-lite"/>
    </source>
</evidence>
<accession>N9WDX7</accession>
<dbReference type="GO" id="GO:0012505">
    <property type="term" value="C:endomembrane system"/>
    <property type="evidence" value="ECO:0007669"/>
    <property type="project" value="UniProtKB-SubCell"/>
</dbReference>
<dbReference type="RefSeq" id="WP_002598433.1">
    <property type="nucleotide sequence ID" value="NZ_KB850956.1"/>
</dbReference>
<gene>
    <name evidence="7" type="ORF">HMPREF1092_01939</name>
</gene>
<dbReference type="Proteomes" id="UP000013097">
    <property type="component" value="Unassembled WGS sequence"/>
</dbReference>
<keyword evidence="4" id="KW-0472">Membrane</keyword>
<feature type="region of interest" description="Disordered" evidence="5">
    <location>
        <begin position="157"/>
        <end position="180"/>
    </location>
</feature>
<evidence type="ECO:0000259" key="6">
    <source>
        <dbReference type="Pfam" id="PF06803"/>
    </source>
</evidence>
<evidence type="ECO:0000256" key="1">
    <source>
        <dbReference type="ARBA" id="ARBA00004127"/>
    </source>
</evidence>
<dbReference type="eggNOG" id="COG3339">
    <property type="taxonomic scope" value="Bacteria"/>
</dbReference>
<reference evidence="7 8" key="1">
    <citation type="submission" date="2013-01" db="EMBL/GenBank/DDBJ databases">
        <title>The Genome Sequence of Clostridium colicanis 209318.</title>
        <authorList>
            <consortium name="The Broad Institute Genome Sequencing Platform"/>
            <person name="Earl A."/>
            <person name="Ward D."/>
            <person name="Feldgarden M."/>
            <person name="Gevers D."/>
            <person name="Courvalin P."/>
            <person name="Lambert T."/>
            <person name="Walker B."/>
            <person name="Young S.K."/>
            <person name="Zeng Q."/>
            <person name="Gargeya S."/>
            <person name="Fitzgerald M."/>
            <person name="Haas B."/>
            <person name="Abouelleil A."/>
            <person name="Alvarado L."/>
            <person name="Arachchi H.M."/>
            <person name="Berlin A.M."/>
            <person name="Chapman S.B."/>
            <person name="Dewar J."/>
            <person name="Goldberg J."/>
            <person name="Griggs A."/>
            <person name="Gujja S."/>
            <person name="Hansen M."/>
            <person name="Howarth C."/>
            <person name="Imamovic A."/>
            <person name="Larimer J."/>
            <person name="McCowan C."/>
            <person name="Murphy C."/>
            <person name="Neiman D."/>
            <person name="Pearson M."/>
            <person name="Priest M."/>
            <person name="Roberts A."/>
            <person name="Saif S."/>
            <person name="Shea T."/>
            <person name="Sisk P."/>
            <person name="Sykes S."/>
            <person name="Wortman J."/>
            <person name="Nusbaum C."/>
            <person name="Birren B."/>
        </authorList>
    </citation>
    <scope>NUCLEOTIDE SEQUENCE [LARGE SCALE GENOMIC DNA]</scope>
    <source>
        <strain evidence="7 8">209318</strain>
    </source>
</reference>
<dbReference type="HOGENOM" id="CLU_859711_0_0_9"/>
<comment type="caution">
    <text evidence="7">The sequence shown here is derived from an EMBL/GenBank/DDBJ whole genome shotgun (WGS) entry which is preliminary data.</text>
</comment>
<dbReference type="Pfam" id="PF06803">
    <property type="entry name" value="DUF1232"/>
    <property type="match status" value="1"/>
</dbReference>
<evidence type="ECO:0000256" key="4">
    <source>
        <dbReference type="ARBA" id="ARBA00023136"/>
    </source>
</evidence>
<comment type="subcellular location">
    <subcellularLocation>
        <location evidence="1">Endomembrane system</location>
        <topology evidence="1">Multi-pass membrane protein</topology>
    </subcellularLocation>
</comment>
<proteinExistence type="predicted"/>
<keyword evidence="2" id="KW-0812">Transmembrane</keyword>
<evidence type="ECO:0000256" key="3">
    <source>
        <dbReference type="ARBA" id="ARBA00022989"/>
    </source>
</evidence>
<evidence type="ECO:0000256" key="2">
    <source>
        <dbReference type="ARBA" id="ARBA00022692"/>
    </source>
</evidence>
<dbReference type="InterPro" id="IPR010652">
    <property type="entry name" value="DUF1232"/>
</dbReference>
<protein>
    <recommendedName>
        <fullName evidence="6">DUF1232 domain-containing protein</fullName>
    </recommendedName>
</protein>
<feature type="domain" description="DUF1232" evidence="6">
    <location>
        <begin position="262"/>
        <end position="298"/>
    </location>
</feature>